<dbReference type="InterPro" id="IPR019489">
    <property type="entry name" value="Clp_ATPase_C"/>
</dbReference>
<proteinExistence type="inferred from homology"/>
<comment type="function">
    <text evidence="10">Part of a stress-induced multi-chaperone system, it is involved in the recovery of the cell from heat-induced damage, in cooperation with DnaK, DnaJ and GrpE.</text>
</comment>
<dbReference type="InterPro" id="IPR003593">
    <property type="entry name" value="AAA+_ATPase"/>
</dbReference>
<name>A0ABU4WBP0_9FUSO</name>
<evidence type="ECO:0000256" key="5">
    <source>
        <dbReference type="ARBA" id="ARBA00023054"/>
    </source>
</evidence>
<dbReference type="NCBIfam" id="TIGR03346">
    <property type="entry name" value="chaperone_ClpB"/>
    <property type="match status" value="1"/>
</dbReference>
<dbReference type="InterPro" id="IPR018368">
    <property type="entry name" value="ClpA/B_CS1"/>
</dbReference>
<dbReference type="SMART" id="SM00382">
    <property type="entry name" value="AAA"/>
    <property type="match status" value="2"/>
</dbReference>
<keyword evidence="2 8" id="KW-0677">Repeat</keyword>
<dbReference type="PROSITE" id="PS51903">
    <property type="entry name" value="CLP_R"/>
    <property type="match status" value="1"/>
</dbReference>
<organism evidence="12 13">
    <name type="scientific">Candidatus Cetobacterium colombiensis</name>
    <dbReference type="NCBI Taxonomy" id="3073100"/>
    <lineage>
        <taxon>Bacteria</taxon>
        <taxon>Fusobacteriati</taxon>
        <taxon>Fusobacteriota</taxon>
        <taxon>Fusobacteriia</taxon>
        <taxon>Fusobacteriales</taxon>
        <taxon>Fusobacteriaceae</taxon>
        <taxon>Cetobacterium</taxon>
    </lineage>
</organism>
<dbReference type="InterPro" id="IPR017730">
    <property type="entry name" value="Chaperonin_ClpB"/>
</dbReference>
<keyword evidence="4 9" id="KW-0067">ATP-binding</keyword>
<evidence type="ECO:0000256" key="9">
    <source>
        <dbReference type="RuleBase" id="RU004432"/>
    </source>
</evidence>
<dbReference type="PANTHER" id="PTHR11638">
    <property type="entry name" value="ATP-DEPENDENT CLP PROTEASE"/>
    <property type="match status" value="1"/>
</dbReference>
<evidence type="ECO:0000256" key="4">
    <source>
        <dbReference type="ARBA" id="ARBA00022840"/>
    </source>
</evidence>
<dbReference type="Pfam" id="PF07724">
    <property type="entry name" value="AAA_2"/>
    <property type="match status" value="1"/>
</dbReference>
<dbReference type="SUPFAM" id="SSF52540">
    <property type="entry name" value="P-loop containing nucleoside triphosphate hydrolases"/>
    <property type="match status" value="2"/>
</dbReference>
<dbReference type="RefSeq" id="WP_320313188.1">
    <property type="nucleotide sequence ID" value="NZ_JAVIKH010000004.1"/>
</dbReference>
<dbReference type="CDD" id="cd00009">
    <property type="entry name" value="AAA"/>
    <property type="match status" value="1"/>
</dbReference>
<comment type="caution">
    <text evidence="12">The sequence shown here is derived from an EMBL/GenBank/DDBJ whole genome shotgun (WGS) entry which is preliminary data.</text>
</comment>
<evidence type="ECO:0000256" key="7">
    <source>
        <dbReference type="ARBA" id="ARBA00026057"/>
    </source>
</evidence>
<comment type="similarity">
    <text evidence="1 9">Belongs to the ClpA/ClpB family.</text>
</comment>
<feature type="domain" description="Clp R" evidence="11">
    <location>
        <begin position="3"/>
        <end position="143"/>
    </location>
</feature>
<dbReference type="Gene3D" id="1.10.8.60">
    <property type="match status" value="1"/>
</dbReference>
<dbReference type="PROSITE" id="PS00871">
    <property type="entry name" value="CLPAB_2"/>
    <property type="match status" value="1"/>
</dbReference>
<dbReference type="InterPro" id="IPR003959">
    <property type="entry name" value="ATPase_AAA_core"/>
</dbReference>
<dbReference type="Pfam" id="PF10431">
    <property type="entry name" value="ClpB_D2-small"/>
    <property type="match status" value="1"/>
</dbReference>
<evidence type="ECO:0000256" key="10">
    <source>
        <dbReference type="RuleBase" id="RU362034"/>
    </source>
</evidence>
<dbReference type="SUPFAM" id="SSF81923">
    <property type="entry name" value="Double Clp-N motif"/>
    <property type="match status" value="1"/>
</dbReference>
<dbReference type="InterPro" id="IPR028299">
    <property type="entry name" value="ClpA/B_CS2"/>
</dbReference>
<sequence length="856" mass="96898">MNPNNFTENSMLALTDAQTIAQTYMQQTIKPEILTLALVAHKEGLIVRVLTKMGVDTNSLQKSLEDLCNKLPKIQGSSPASIGLDSKTNEILIEAQKLMQLMGDSYISVEHIFLSLLDNTSFLAKLGIDRISFEKTILEIRGNKKVDSPNPEVKYEVLEKYGRDLVELARQGKIDPIIGRDSEIRRTIQIISRRTKNNPVLIGEPGVGKTAIAEGFAQRILNGDVPDSLKNKKVFSLDMGSLIAGAKFRGEFEERLKAVLKEVEDSDGEIILFIDEIHTIVGAGKSDGAMDAGNLLKPMLARGEIKVIGATTLDEYRKYIEKDPALERRFQVVMVNEPTVEDTISILRGIKEKFEVYHGIRISDGAIVEAAVLSNRYIPDRQLPDKAIDLIDEAAAMIRTEMDSMPEELDQLTRKVMQLEIEKEALKKETDPYSKERLEILEKELSNLSDQKSLLKAQWENEKQDLNKVKDIKSEIENVKLEILEAERKYDLNKLAELKYGKLATLEKELIEEQERLEKLPINRLVKQEVGVEEISEVISKWTGIPLSKLMESEKEKLLKLEDNLNAKVIGQEEAVKAVSETILRARAGLKDPNRPIGSFVFLGPTGVGKTYLAKSLAYFLFDDEENVIRIDMSEYMDKFSVTRLIGAPPGYVGYEEGGQLTEAVRRKPYSVILFDEIEKAHPDTFNILLQVLDDGRLTDGQGKVVDFKNTLIIMTSNIGSHLILEDPSLKEETRFNINQMLLSNFRPEFLNRIDETIIFRGLGLNEIKNIVRQLLKALENKLKDRKINFSITDAATEFLAKTAYDPQFGARPLRRYIQKYIETEIAKIILKGEVKERETVEVDYKDDDIIFNVVH</sequence>
<accession>A0ABU4WBP0</accession>
<evidence type="ECO:0000256" key="2">
    <source>
        <dbReference type="ARBA" id="ARBA00022737"/>
    </source>
</evidence>
<keyword evidence="6 9" id="KW-0143">Chaperone</keyword>
<evidence type="ECO:0000313" key="13">
    <source>
        <dbReference type="Proteomes" id="UP001279681"/>
    </source>
</evidence>
<evidence type="ECO:0000313" key="12">
    <source>
        <dbReference type="EMBL" id="MDX8335785.1"/>
    </source>
</evidence>
<dbReference type="Gene3D" id="1.10.1780.10">
    <property type="entry name" value="Clp, N-terminal domain"/>
    <property type="match status" value="1"/>
</dbReference>
<dbReference type="SMART" id="SM01086">
    <property type="entry name" value="ClpB_D2-small"/>
    <property type="match status" value="1"/>
</dbReference>
<gene>
    <name evidence="10 12" type="primary">clpB</name>
    <name evidence="12" type="ORF">RFV38_04615</name>
</gene>
<feature type="coiled-coil region" evidence="10">
    <location>
        <begin position="402"/>
        <end position="523"/>
    </location>
</feature>
<comment type="subunit">
    <text evidence="10">Homohexamer; The oligomerization is ATP-dependent.</text>
</comment>
<dbReference type="Proteomes" id="UP001279681">
    <property type="component" value="Unassembled WGS sequence"/>
</dbReference>
<dbReference type="InterPro" id="IPR001270">
    <property type="entry name" value="ClpA/B"/>
</dbReference>
<evidence type="ECO:0000256" key="3">
    <source>
        <dbReference type="ARBA" id="ARBA00022741"/>
    </source>
</evidence>
<dbReference type="InterPro" id="IPR004176">
    <property type="entry name" value="Clp_R_N"/>
</dbReference>
<dbReference type="PRINTS" id="PR00300">
    <property type="entry name" value="CLPPROTEASEA"/>
</dbReference>
<keyword evidence="13" id="KW-1185">Reference proteome</keyword>
<evidence type="ECO:0000259" key="11">
    <source>
        <dbReference type="PROSITE" id="PS51903"/>
    </source>
</evidence>
<keyword evidence="3 9" id="KW-0547">Nucleotide-binding</keyword>
<evidence type="ECO:0000256" key="8">
    <source>
        <dbReference type="PROSITE-ProRule" id="PRU01251"/>
    </source>
</evidence>
<dbReference type="InterPro" id="IPR041546">
    <property type="entry name" value="ClpA/ClpB_AAA_lid"/>
</dbReference>
<reference evidence="13" key="1">
    <citation type="submission" date="2023-07" db="EMBL/GenBank/DDBJ databases">
        <authorList>
            <person name="Colorado M.A."/>
            <person name="Villamil L.M."/>
            <person name="Melo J.F."/>
            <person name="Rodriguez J.A."/>
            <person name="Ruiz R.Y."/>
        </authorList>
    </citation>
    <scope>NUCLEOTIDE SEQUENCE [LARGE SCALE GENOMIC DNA]</scope>
    <source>
        <strain evidence="13">C33</strain>
    </source>
</reference>
<dbReference type="Pfam" id="PF02861">
    <property type="entry name" value="Clp_N"/>
    <property type="match status" value="1"/>
</dbReference>
<keyword evidence="10" id="KW-0346">Stress response</keyword>
<dbReference type="InterPro" id="IPR027417">
    <property type="entry name" value="P-loop_NTPase"/>
</dbReference>
<keyword evidence="5 10" id="KW-0175">Coiled coil</keyword>
<evidence type="ECO:0000256" key="6">
    <source>
        <dbReference type="ARBA" id="ARBA00023186"/>
    </source>
</evidence>
<comment type="subunit">
    <text evidence="7">Homohexamer. The oligomerization is ATP-dependent.</text>
</comment>
<protein>
    <recommendedName>
        <fullName evidence="10">Chaperone protein ClpB</fullName>
    </recommendedName>
</protein>
<dbReference type="InterPro" id="IPR050130">
    <property type="entry name" value="ClpA_ClpB"/>
</dbReference>
<dbReference type="Gene3D" id="3.40.50.300">
    <property type="entry name" value="P-loop containing nucleotide triphosphate hydrolases"/>
    <property type="match status" value="3"/>
</dbReference>
<dbReference type="PANTHER" id="PTHR11638:SF18">
    <property type="entry name" value="HEAT SHOCK PROTEIN 104"/>
    <property type="match status" value="1"/>
</dbReference>
<dbReference type="EMBL" id="JAVIKH010000004">
    <property type="protein sequence ID" value="MDX8335785.1"/>
    <property type="molecule type" value="Genomic_DNA"/>
</dbReference>
<dbReference type="PROSITE" id="PS00870">
    <property type="entry name" value="CLPAB_1"/>
    <property type="match status" value="1"/>
</dbReference>
<dbReference type="CDD" id="cd19499">
    <property type="entry name" value="RecA-like_ClpB_Hsp104-like"/>
    <property type="match status" value="1"/>
</dbReference>
<dbReference type="Pfam" id="PF17871">
    <property type="entry name" value="AAA_lid_9"/>
    <property type="match status" value="1"/>
</dbReference>
<comment type="subcellular location">
    <subcellularLocation>
        <location evidence="10">Cytoplasm</location>
    </subcellularLocation>
</comment>
<dbReference type="Pfam" id="PF00004">
    <property type="entry name" value="AAA"/>
    <property type="match status" value="1"/>
</dbReference>
<evidence type="ECO:0000256" key="1">
    <source>
        <dbReference type="ARBA" id="ARBA00008675"/>
    </source>
</evidence>
<dbReference type="InterPro" id="IPR036628">
    <property type="entry name" value="Clp_N_dom_sf"/>
</dbReference>
<keyword evidence="10" id="KW-0963">Cytoplasm</keyword>